<dbReference type="InterPro" id="IPR016215">
    <property type="entry name" value="NTA_MOA"/>
</dbReference>
<sequence length="458" mass="49815">MNTRPRRMILATFIHNSGAHPGGWRYGASAGADQHDVQHYVRLVKKAEEGKLHCYFSGDQQGLPYIKGADAYAATDYAGKLEPTTLLAALAMVTSDIGLIGTVSTTYNEPYAVARRIASLDHITRGRAGWNVVTSAGASEARNFGAEDLMDHDLRYERAEEFVDVVKHLWDSWADDAVLRDKAAGRYFDPAKLRQLNHRGRFFNVAGPLNVGRPPQGHPVIVQAGGSGPGRALSARTADMIFTAQSSKDKGQAFYADMKARATAFGRDPAHLAVIPSVQLMVRSTEAEARAAEEELLELIPDALAWSTLCMQMGFDFGAAGYGPDDHMPDIPLTNGGQWVQQELMRIARADNLTLGQLARRATVSRASFAMAGTPEHVADTLEDWFRSGAADGFSLSPNYQPGGLDDFVDQVVPILQRRGLFRTDYEGATLRDNLGLPRPANSFAADPSLGAEPDLWA</sequence>
<feature type="domain" description="Luciferase-like" evidence="6">
    <location>
        <begin position="28"/>
        <end position="390"/>
    </location>
</feature>
<proteinExistence type="inferred from homology"/>
<dbReference type="RefSeq" id="WP_161716632.1">
    <property type="nucleotide sequence ID" value="NZ_JAAAPO010000001.1"/>
</dbReference>
<comment type="caution">
    <text evidence="7">The sequence shown here is derived from an EMBL/GenBank/DDBJ whole genome shotgun (WGS) entry which is preliminary data.</text>
</comment>
<dbReference type="EMBL" id="JAAAPO010000001">
    <property type="protein sequence ID" value="NBC35362.1"/>
    <property type="molecule type" value="Genomic_DNA"/>
</dbReference>
<dbReference type="Gene3D" id="3.20.20.30">
    <property type="entry name" value="Luciferase-like domain"/>
    <property type="match status" value="1"/>
</dbReference>
<evidence type="ECO:0000256" key="5">
    <source>
        <dbReference type="ARBA" id="ARBA00033748"/>
    </source>
</evidence>
<evidence type="ECO:0000313" key="8">
    <source>
        <dbReference type="Proteomes" id="UP000753724"/>
    </source>
</evidence>
<dbReference type="SUPFAM" id="SSF51679">
    <property type="entry name" value="Bacterial luciferase-like"/>
    <property type="match status" value="1"/>
</dbReference>
<dbReference type="PANTHER" id="PTHR30011:SF16">
    <property type="entry name" value="C2H2 FINGER DOMAIN TRANSCRIPTION FACTOR (EUROFUNG)-RELATED"/>
    <property type="match status" value="1"/>
</dbReference>
<comment type="similarity">
    <text evidence="5">Belongs to the NtaA/SnaA/DszA monooxygenase family.</text>
</comment>
<protein>
    <submittedName>
        <fullName evidence="7">NtaA/DmoA family FMN-dependent monooxygenase</fullName>
        <ecNumber evidence="7">1.14.-.-</ecNumber>
    </submittedName>
</protein>
<dbReference type="Proteomes" id="UP000753724">
    <property type="component" value="Unassembled WGS sequence"/>
</dbReference>
<dbReference type="InterPro" id="IPR036661">
    <property type="entry name" value="Luciferase-like_sf"/>
</dbReference>
<keyword evidence="3 7" id="KW-0560">Oxidoreductase</keyword>
<evidence type="ECO:0000256" key="1">
    <source>
        <dbReference type="ARBA" id="ARBA00022630"/>
    </source>
</evidence>
<evidence type="ECO:0000256" key="3">
    <source>
        <dbReference type="ARBA" id="ARBA00023002"/>
    </source>
</evidence>
<gene>
    <name evidence="7" type="ORF">GTZ99_02185</name>
</gene>
<dbReference type="GO" id="GO:0004497">
    <property type="term" value="F:monooxygenase activity"/>
    <property type="evidence" value="ECO:0007669"/>
    <property type="project" value="UniProtKB-KW"/>
</dbReference>
<evidence type="ECO:0000256" key="4">
    <source>
        <dbReference type="ARBA" id="ARBA00023033"/>
    </source>
</evidence>
<dbReference type="PIRSF" id="PIRSF000337">
    <property type="entry name" value="NTA_MOA"/>
    <property type="match status" value="1"/>
</dbReference>
<dbReference type="InterPro" id="IPR011251">
    <property type="entry name" value="Luciferase-like_dom"/>
</dbReference>
<accession>A0ABW9XA15</accession>
<dbReference type="CDD" id="cd01095">
    <property type="entry name" value="Nitrilotriacetate_monoxgenase"/>
    <property type="match status" value="1"/>
</dbReference>
<reference evidence="8" key="1">
    <citation type="submission" date="2020-01" db="EMBL/GenBank/DDBJ databases">
        <title>Sphingomonas sp. strain CSW-10.</title>
        <authorList>
            <person name="Chen W.-M."/>
        </authorList>
    </citation>
    <scope>NUCLEOTIDE SEQUENCE [LARGE SCALE GENOMIC DNA]</scope>
    <source>
        <strain evidence="8">FSY-8</strain>
    </source>
</reference>
<evidence type="ECO:0000256" key="2">
    <source>
        <dbReference type="ARBA" id="ARBA00022643"/>
    </source>
</evidence>
<evidence type="ECO:0000313" key="7">
    <source>
        <dbReference type="EMBL" id="NBC35362.1"/>
    </source>
</evidence>
<dbReference type="PANTHER" id="PTHR30011">
    <property type="entry name" value="ALKANESULFONATE MONOOXYGENASE-RELATED"/>
    <property type="match status" value="1"/>
</dbReference>
<dbReference type="InterPro" id="IPR051260">
    <property type="entry name" value="Diverse_substr_monoxygenases"/>
</dbReference>
<dbReference type="NCBIfam" id="TIGR03860">
    <property type="entry name" value="FMN_nitrolo"/>
    <property type="match status" value="1"/>
</dbReference>
<organism evidence="7 8">
    <name type="scientific">Novosphingobium ovatum</name>
    <dbReference type="NCBI Taxonomy" id="1908523"/>
    <lineage>
        <taxon>Bacteria</taxon>
        <taxon>Pseudomonadati</taxon>
        <taxon>Pseudomonadota</taxon>
        <taxon>Alphaproteobacteria</taxon>
        <taxon>Sphingomonadales</taxon>
        <taxon>Sphingomonadaceae</taxon>
        <taxon>Novosphingobium</taxon>
    </lineage>
</organism>
<dbReference type="Pfam" id="PF00296">
    <property type="entry name" value="Bac_luciferase"/>
    <property type="match status" value="1"/>
</dbReference>
<keyword evidence="2" id="KW-0288">FMN</keyword>
<keyword evidence="4 7" id="KW-0503">Monooxygenase</keyword>
<dbReference type="EC" id="1.14.-.-" evidence="7"/>
<keyword evidence="8" id="KW-1185">Reference proteome</keyword>
<keyword evidence="1" id="KW-0285">Flavoprotein</keyword>
<name>A0ABW9XA15_9SPHN</name>
<evidence type="ECO:0000259" key="6">
    <source>
        <dbReference type="Pfam" id="PF00296"/>
    </source>
</evidence>